<feature type="repeat" description="TPR" evidence="1">
    <location>
        <begin position="312"/>
        <end position="345"/>
    </location>
</feature>
<feature type="repeat" description="TPR" evidence="1">
    <location>
        <begin position="185"/>
        <end position="218"/>
    </location>
</feature>
<dbReference type="PANTHER" id="PTHR10098">
    <property type="entry name" value="RAPSYN-RELATED"/>
    <property type="match status" value="1"/>
</dbReference>
<dbReference type="SMART" id="SM00028">
    <property type="entry name" value="TPR"/>
    <property type="match status" value="7"/>
</dbReference>
<protein>
    <submittedName>
        <fullName evidence="2">Tetratricopeptide repeat family protein</fullName>
    </submittedName>
</protein>
<feature type="repeat" description="TPR" evidence="1">
    <location>
        <begin position="145"/>
        <end position="178"/>
    </location>
</feature>
<evidence type="ECO:0000313" key="2">
    <source>
        <dbReference type="EMBL" id="ELP53619.1"/>
    </source>
</evidence>
<comment type="caution">
    <text evidence="2">The sequence shown here is derived from an EMBL/GenBank/DDBJ whole genome shotgun (WGS) entry which is preliminary data.</text>
</comment>
<organism evidence="2 3">
    <name type="scientific">Microcystis aeruginosa TAIHU98</name>
    <dbReference type="NCBI Taxonomy" id="1134457"/>
    <lineage>
        <taxon>Bacteria</taxon>
        <taxon>Bacillati</taxon>
        <taxon>Cyanobacteriota</taxon>
        <taxon>Cyanophyceae</taxon>
        <taxon>Oscillatoriophycideae</taxon>
        <taxon>Chroococcales</taxon>
        <taxon>Microcystaceae</taxon>
        <taxon>Microcystis</taxon>
    </lineage>
</organism>
<dbReference type="PROSITE" id="PS50005">
    <property type="entry name" value="TPR"/>
    <property type="match status" value="6"/>
</dbReference>
<dbReference type="EMBL" id="ANKQ01000002">
    <property type="protein sequence ID" value="ELP53619.1"/>
    <property type="molecule type" value="Genomic_DNA"/>
</dbReference>
<dbReference type="PATRIC" id="fig|1134457.3.peg.2345"/>
<feature type="repeat" description="TPR" evidence="1">
    <location>
        <begin position="225"/>
        <end position="258"/>
    </location>
</feature>
<keyword evidence="1" id="KW-0802">TPR repeat</keyword>
<dbReference type="Proteomes" id="UP000010932">
    <property type="component" value="Unassembled WGS sequence"/>
</dbReference>
<feature type="repeat" description="TPR" evidence="1">
    <location>
        <begin position="352"/>
        <end position="385"/>
    </location>
</feature>
<dbReference type="InterPro" id="IPR019734">
    <property type="entry name" value="TPR_rpt"/>
</dbReference>
<gene>
    <name evidence="2" type="ORF">O53_2425</name>
</gene>
<proteinExistence type="predicted"/>
<dbReference type="AlphaFoldDB" id="L7E3M7"/>
<sequence>MQQLPILPHDPSRKLVLLIRGLEKSIGVDLQGDYPPVLQDLNFVRDAYKRSVPHPLLFILPDYALTRLTKFAPDFWAWRSGVFLFQTPQTTKDYALVQTLEADRPIDSSKSPESSERIALLESLLMDYRPSEGHPPTDIDLNTCNILLHQLGVAYLSQRNATKAQNYLENALELAQQRQDVSLAAEIYQDLGRTFAHRRSWEQARLYFQQALEIFIEYGERFSQASTLHHLGMVAQELREWEQARLYFQQALEIYIEYGAAGGTQSARFSQASTLHNLGAVAYEEREWEQARLYFQQALEIFIEYGDRFSQASTLHNLGALAQELREWEQARSYYQQALEIKIEYGDRFSQATTLHQLGNLAQELREWEQARSYYQQALEIKIEYGDRFSQAGTLHQLGGVAEGVGELSQAKSYYLQALRIFAEFKDGYGVQTVSLPCLVALYQKTQDEEIFVAAADILGVGVEEVRGLLEG</sequence>
<accession>L7E3M7</accession>
<dbReference type="InterPro" id="IPR011990">
    <property type="entry name" value="TPR-like_helical_dom_sf"/>
</dbReference>
<evidence type="ECO:0000313" key="3">
    <source>
        <dbReference type="Proteomes" id="UP000010932"/>
    </source>
</evidence>
<dbReference type="Gene3D" id="1.25.40.10">
    <property type="entry name" value="Tetratricopeptide repeat domain"/>
    <property type="match status" value="2"/>
</dbReference>
<dbReference type="Pfam" id="PF13176">
    <property type="entry name" value="TPR_7"/>
    <property type="match status" value="1"/>
</dbReference>
<feature type="repeat" description="TPR" evidence="1">
    <location>
        <begin position="272"/>
        <end position="305"/>
    </location>
</feature>
<evidence type="ECO:0000256" key="1">
    <source>
        <dbReference type="PROSITE-ProRule" id="PRU00339"/>
    </source>
</evidence>
<name>L7E3M7_MICAE</name>
<dbReference type="Pfam" id="PF13424">
    <property type="entry name" value="TPR_12"/>
    <property type="match status" value="3"/>
</dbReference>
<dbReference type="SUPFAM" id="SSF48452">
    <property type="entry name" value="TPR-like"/>
    <property type="match status" value="2"/>
</dbReference>
<reference evidence="2 3" key="1">
    <citation type="journal article" date="2013" name="Genome Announc.">
        <title>Whole-Genome Sequence of Microcystis aeruginosa TAIHU98, a Nontoxic Bloom-Forming Strain Isolated from Taihu Lake, China.</title>
        <authorList>
            <person name="Yang C."/>
            <person name="Zhang W."/>
            <person name="Ren M."/>
            <person name="Song L."/>
            <person name="Li T."/>
            <person name="Zhao J."/>
        </authorList>
    </citation>
    <scope>NUCLEOTIDE SEQUENCE [LARGE SCALE GENOMIC DNA]</scope>
    <source>
        <strain evidence="2 3">TAIHU98</strain>
    </source>
</reference>